<dbReference type="Gene3D" id="1.25.40.10">
    <property type="entry name" value="Tetratricopeptide repeat domain"/>
    <property type="match status" value="1"/>
</dbReference>
<evidence type="ECO:0000313" key="10">
    <source>
        <dbReference type="EnsemblPlants" id="OGLUM01G26530.1"/>
    </source>
</evidence>
<evidence type="ECO:0000256" key="4">
    <source>
        <dbReference type="ARBA" id="ARBA00022827"/>
    </source>
</evidence>
<dbReference type="PROSITE" id="PS51375">
    <property type="entry name" value="PPR"/>
    <property type="match status" value="1"/>
</dbReference>
<protein>
    <recommendedName>
        <fullName evidence="9">FAD-binding PCMH-type domain-containing protein</fullName>
    </recommendedName>
</protein>
<name>A0A0D9YBQ3_9ORYZ</name>
<reference evidence="10" key="1">
    <citation type="submission" date="2013-08" db="EMBL/GenBank/DDBJ databases">
        <title>Oryza genome evolution.</title>
        <authorList>
            <person name="Wing R.A."/>
            <person name="Panaud O."/>
            <person name="Oliveira A.C."/>
        </authorList>
    </citation>
    <scope>NUCLEOTIDE SEQUENCE</scope>
</reference>
<dbReference type="Gene3D" id="3.30.43.10">
    <property type="entry name" value="Uridine Diphospho-n-acetylenolpyruvylglucosamine Reductase, domain 2"/>
    <property type="match status" value="1"/>
</dbReference>
<dbReference type="InterPro" id="IPR002885">
    <property type="entry name" value="PPR_rpt"/>
</dbReference>
<dbReference type="PROSITE" id="PS51387">
    <property type="entry name" value="FAD_PCMH"/>
    <property type="match status" value="1"/>
</dbReference>
<reference evidence="10" key="3">
    <citation type="submission" date="2018-05" db="EMBL/GenBank/DDBJ databases">
        <title>OgluRS3 (Oryza glumaepatula Reference Sequence Version 3).</title>
        <authorList>
            <person name="Zhang J."/>
            <person name="Kudrna D."/>
            <person name="Lee S."/>
            <person name="Talag J."/>
            <person name="Welchert J."/>
            <person name="Wing R.A."/>
        </authorList>
    </citation>
    <scope>NUCLEOTIDE SEQUENCE [LARGE SCALE GENOMIC DNA]</scope>
</reference>
<feature type="signal peptide" evidence="8">
    <location>
        <begin position="1"/>
        <end position="25"/>
    </location>
</feature>
<feature type="repeat" description="PPR" evidence="7">
    <location>
        <begin position="371"/>
        <end position="405"/>
    </location>
</feature>
<dbReference type="AlphaFoldDB" id="A0A0D9YBQ3"/>
<dbReference type="GO" id="GO:0071949">
    <property type="term" value="F:FAD binding"/>
    <property type="evidence" value="ECO:0007669"/>
    <property type="project" value="InterPro"/>
</dbReference>
<keyword evidence="6" id="KW-0560">Oxidoreductase</keyword>
<dbReference type="GO" id="GO:0016491">
    <property type="term" value="F:oxidoreductase activity"/>
    <property type="evidence" value="ECO:0007669"/>
    <property type="project" value="UniProtKB-KW"/>
</dbReference>
<evidence type="ECO:0000256" key="5">
    <source>
        <dbReference type="ARBA" id="ARBA00022946"/>
    </source>
</evidence>
<dbReference type="HOGENOM" id="CLU_603244_0_0_1"/>
<keyword evidence="8" id="KW-0732">Signal</keyword>
<evidence type="ECO:0000256" key="3">
    <source>
        <dbReference type="ARBA" id="ARBA00022737"/>
    </source>
</evidence>
<dbReference type="InterPro" id="IPR036318">
    <property type="entry name" value="FAD-bd_PCMH-like_sf"/>
</dbReference>
<keyword evidence="4" id="KW-0285">Flavoprotein</keyword>
<dbReference type="PROSITE" id="PS00862">
    <property type="entry name" value="OX2_COVAL_FAD"/>
    <property type="match status" value="1"/>
</dbReference>
<dbReference type="eggNOG" id="ENOG502S04U">
    <property type="taxonomic scope" value="Eukaryota"/>
</dbReference>
<reference evidence="10" key="2">
    <citation type="submission" date="2015-04" db="UniProtKB">
        <authorList>
            <consortium name="EnsemblPlants"/>
        </authorList>
    </citation>
    <scope>IDENTIFICATION</scope>
</reference>
<evidence type="ECO:0000259" key="9">
    <source>
        <dbReference type="PROSITE" id="PS51387"/>
    </source>
</evidence>
<dbReference type="EnsemblPlants" id="OGLUM01G26530.1">
    <property type="protein sequence ID" value="OGLUM01G26530.1"/>
    <property type="gene ID" value="OGLUM01G26530"/>
</dbReference>
<dbReference type="Proteomes" id="UP000026961">
    <property type="component" value="Chromosome 1"/>
</dbReference>
<keyword evidence="11" id="KW-1185">Reference proteome</keyword>
<evidence type="ECO:0000256" key="1">
    <source>
        <dbReference type="ARBA" id="ARBA00001974"/>
    </source>
</evidence>
<evidence type="ECO:0000256" key="7">
    <source>
        <dbReference type="PROSITE-ProRule" id="PRU00708"/>
    </source>
</evidence>
<feature type="chain" id="PRO_5002351317" description="FAD-binding PCMH-type domain-containing protein" evidence="8">
    <location>
        <begin position="26"/>
        <end position="454"/>
    </location>
</feature>
<dbReference type="SUPFAM" id="SSF56176">
    <property type="entry name" value="FAD-binding/transporter-associated domain-like"/>
    <property type="match status" value="1"/>
</dbReference>
<organism evidence="10">
    <name type="scientific">Oryza glumipatula</name>
    <dbReference type="NCBI Taxonomy" id="40148"/>
    <lineage>
        <taxon>Eukaryota</taxon>
        <taxon>Viridiplantae</taxon>
        <taxon>Streptophyta</taxon>
        <taxon>Embryophyta</taxon>
        <taxon>Tracheophyta</taxon>
        <taxon>Spermatophyta</taxon>
        <taxon>Magnoliopsida</taxon>
        <taxon>Liliopsida</taxon>
        <taxon>Poales</taxon>
        <taxon>Poaceae</taxon>
        <taxon>BOP clade</taxon>
        <taxon>Oryzoideae</taxon>
        <taxon>Oryzeae</taxon>
        <taxon>Oryzinae</taxon>
        <taxon>Oryza</taxon>
    </lineage>
</organism>
<dbReference type="Gramene" id="OGLUM01G26530.1">
    <property type="protein sequence ID" value="OGLUM01G26530.1"/>
    <property type="gene ID" value="OGLUM01G26530"/>
</dbReference>
<comment type="similarity">
    <text evidence="2">Belongs to the oxygen-dependent FAD-linked oxidoreductase family.</text>
</comment>
<evidence type="ECO:0000313" key="11">
    <source>
        <dbReference type="Proteomes" id="UP000026961"/>
    </source>
</evidence>
<evidence type="ECO:0000256" key="2">
    <source>
        <dbReference type="ARBA" id="ARBA00005466"/>
    </source>
</evidence>
<accession>A0A0D9YBQ3</accession>
<dbReference type="PANTHER" id="PTHR32448">
    <property type="entry name" value="OS08G0158400 PROTEIN"/>
    <property type="match status" value="1"/>
</dbReference>
<proteinExistence type="inferred from homology"/>
<keyword evidence="4" id="KW-0274">FAD</keyword>
<dbReference type="InterPro" id="IPR016167">
    <property type="entry name" value="FAD-bd_PCMH_sub1"/>
</dbReference>
<evidence type="ECO:0000256" key="6">
    <source>
        <dbReference type="ARBA" id="ARBA00023002"/>
    </source>
</evidence>
<sequence>MTMEPSRSRLPLLHHFSLLASLCSARRRDDSRGFLWYPAPRPPRRGPLAIVVYAHDETAMSLEQEDWEINGIDRSGLDAQVAEAYSANLVQIASPRTLRPVLVLTPVTADEVRVYVVCCRDHGLTVRARSGGHDYEGLSYCSLRPSGDGEGAARFAAVDVAALQAVRVDAARGVARTKAGATRAVCRIGAAGLPPPPPVSSPPSGCAAPRLSVAQKMLRRLPLRLAPPLAGGGGGAIPHRVLRGACTAAPASRPPPDPLSPSDLDAVSALLPRLVSAGNVPAAGRLLTAALLLPGSTERLPFSPLAAHLASMPTLTPAFALLTAIRHHPLRPSPLPLATPLLGHLLSRRRAREAASVVRWLCRPDSPQRPDSATFAVAVAGLCRLEDPRNALAALREMAVDGIRISAKLRESVRDAMLQDARIEEAWALEAAIKQPDSGKLAELVQKLLEEWED</sequence>
<dbReference type="InterPro" id="IPR011990">
    <property type="entry name" value="TPR-like_helical_dom_sf"/>
</dbReference>
<comment type="cofactor">
    <cofactor evidence="1">
        <name>FAD</name>
        <dbReference type="ChEBI" id="CHEBI:57692"/>
    </cofactor>
</comment>
<dbReference type="STRING" id="40148.A0A0D9YBQ3"/>
<dbReference type="InterPro" id="IPR016166">
    <property type="entry name" value="FAD-bd_PCMH"/>
</dbReference>
<keyword evidence="5" id="KW-0809">Transit peptide</keyword>
<evidence type="ECO:0000256" key="8">
    <source>
        <dbReference type="SAM" id="SignalP"/>
    </source>
</evidence>
<dbReference type="InterPro" id="IPR006093">
    <property type="entry name" value="Oxy_OxRdtase_FAD_BS"/>
</dbReference>
<feature type="domain" description="FAD-binding PCMH-type" evidence="9">
    <location>
        <begin position="96"/>
        <end position="277"/>
    </location>
</feature>
<keyword evidence="3" id="KW-0677">Repeat</keyword>